<evidence type="ECO:0000313" key="9">
    <source>
        <dbReference type="Proteomes" id="UP001149090"/>
    </source>
</evidence>
<comment type="caution">
    <text evidence="8">The sequence shown here is derived from an EMBL/GenBank/DDBJ whole genome shotgun (WGS) entry which is preliminary data.</text>
</comment>
<dbReference type="OrthoDB" id="348678at2759"/>
<dbReference type="OMA" id="IMRNSEI"/>
<dbReference type="Pfam" id="PF00149">
    <property type="entry name" value="Metallophos"/>
    <property type="match status" value="1"/>
</dbReference>
<evidence type="ECO:0000256" key="1">
    <source>
        <dbReference type="ARBA" id="ARBA00004613"/>
    </source>
</evidence>
<dbReference type="GO" id="GO:0005615">
    <property type="term" value="C:extracellular space"/>
    <property type="evidence" value="ECO:0007669"/>
    <property type="project" value="TreeGrafter"/>
</dbReference>
<evidence type="ECO:0000313" key="8">
    <source>
        <dbReference type="EMBL" id="KAJ5080382.1"/>
    </source>
</evidence>
<accession>A0A9Q0RHM0</accession>
<dbReference type="PANTHER" id="PTHR10340:SF57">
    <property type="entry name" value="METALLOPHOS DOMAIN-CONTAINING PROTEIN"/>
    <property type="match status" value="1"/>
</dbReference>
<protein>
    <submittedName>
        <fullName evidence="8">Sphingomyelin phosphodiesterase</fullName>
    </submittedName>
</protein>
<evidence type="ECO:0000256" key="2">
    <source>
        <dbReference type="ARBA" id="ARBA00008234"/>
    </source>
</evidence>
<keyword evidence="4" id="KW-0378">Hydrolase</keyword>
<evidence type="ECO:0000256" key="3">
    <source>
        <dbReference type="ARBA" id="ARBA00022525"/>
    </source>
</evidence>
<name>A0A9Q0RHM0_ANAIG</name>
<reference evidence="8" key="1">
    <citation type="submission" date="2022-10" db="EMBL/GenBank/DDBJ databases">
        <title>Novel sulphate-reducing endosymbionts in the free-living metamonad Anaeramoeba.</title>
        <authorList>
            <person name="Jerlstrom-Hultqvist J."/>
            <person name="Cepicka I."/>
            <person name="Gallot-Lavallee L."/>
            <person name="Salas-Leiva D."/>
            <person name="Curtis B.A."/>
            <person name="Zahonova K."/>
            <person name="Pipaliya S."/>
            <person name="Dacks J."/>
            <person name="Roger A.J."/>
        </authorList>
    </citation>
    <scope>NUCLEOTIDE SEQUENCE</scope>
    <source>
        <strain evidence="8">BMAN</strain>
    </source>
</reference>
<dbReference type="GO" id="GO:0008081">
    <property type="term" value="F:phosphoric diester hydrolase activity"/>
    <property type="evidence" value="ECO:0007669"/>
    <property type="project" value="TreeGrafter"/>
</dbReference>
<organism evidence="8 9">
    <name type="scientific">Anaeramoeba ignava</name>
    <name type="common">Anaerobic marine amoeba</name>
    <dbReference type="NCBI Taxonomy" id="1746090"/>
    <lineage>
        <taxon>Eukaryota</taxon>
        <taxon>Metamonada</taxon>
        <taxon>Anaeramoebidae</taxon>
        <taxon>Anaeramoeba</taxon>
    </lineage>
</organism>
<dbReference type="Proteomes" id="UP001149090">
    <property type="component" value="Unassembled WGS sequence"/>
</dbReference>
<gene>
    <name evidence="8" type="ORF">M0811_03867</name>
</gene>
<dbReference type="SUPFAM" id="SSF56300">
    <property type="entry name" value="Metallo-dependent phosphatases"/>
    <property type="match status" value="1"/>
</dbReference>
<dbReference type="InterPro" id="IPR045473">
    <property type="entry name" value="ASM_C"/>
</dbReference>
<keyword evidence="9" id="KW-1185">Reference proteome</keyword>
<dbReference type="InterPro" id="IPR029052">
    <property type="entry name" value="Metallo-depent_PP-like"/>
</dbReference>
<dbReference type="PANTHER" id="PTHR10340">
    <property type="entry name" value="SPHINGOMYELIN PHOSPHODIESTERASE"/>
    <property type="match status" value="1"/>
</dbReference>
<dbReference type="EMBL" id="JAPDFW010000011">
    <property type="protein sequence ID" value="KAJ5080382.1"/>
    <property type="molecule type" value="Genomic_DNA"/>
</dbReference>
<proteinExistence type="inferred from homology"/>
<feature type="domain" description="Calcineurin-like phosphoesterase" evidence="6">
    <location>
        <begin position="28"/>
        <end position="277"/>
    </location>
</feature>
<dbReference type="InterPro" id="IPR004843">
    <property type="entry name" value="Calcineurin-like_PHP"/>
</dbReference>
<keyword evidence="5" id="KW-0325">Glycoprotein</keyword>
<comment type="subcellular location">
    <subcellularLocation>
        <location evidence="1">Secreted</location>
    </subcellularLocation>
</comment>
<evidence type="ECO:0000259" key="7">
    <source>
        <dbReference type="Pfam" id="PF19272"/>
    </source>
</evidence>
<comment type="similarity">
    <text evidence="2">Belongs to the acid sphingomyelinase family.</text>
</comment>
<evidence type="ECO:0000256" key="4">
    <source>
        <dbReference type="ARBA" id="ARBA00022801"/>
    </source>
</evidence>
<evidence type="ECO:0000256" key="5">
    <source>
        <dbReference type="ARBA" id="ARBA00023180"/>
    </source>
</evidence>
<feature type="domain" description="Sphingomyelin phosphodiesterase C-terminal" evidence="7">
    <location>
        <begin position="306"/>
        <end position="417"/>
    </location>
</feature>
<dbReference type="Pfam" id="PF19272">
    <property type="entry name" value="ASMase_C"/>
    <property type="match status" value="1"/>
</dbReference>
<keyword evidence="3" id="KW-0964">Secreted</keyword>
<dbReference type="Gene3D" id="3.60.21.10">
    <property type="match status" value="1"/>
</dbReference>
<dbReference type="AlphaFoldDB" id="A0A9Q0RHM0"/>
<evidence type="ECO:0000259" key="6">
    <source>
        <dbReference type="Pfam" id="PF00149"/>
    </source>
</evidence>
<sequence>MNNLNKNILQIKYFLVFLFLFKICYSTKIGILSDTHWDYWYQNGADADKMCRSGKGKAGEFGYSKCDTPLIMLQSIETFLYYEDIDVFFYLGDALPHKFPDTNQTALQLVKYFYSSLINLTNEKGIPFFWTLGNTDYEPDGQMPAQKNSFYYLFADLFQNKFSKDSLLSIQKGGYYTEKFGSNQRIISINSVMLMEEDQAINLTNQNPADMLTWLDQILSEAEINNEKVWILTHVPLGAKFQSKHFTYRDDFNELLVKIYQKYYKNIIAVISGHLHIDSFRLIYDTTHTQPLVVNFICPASTYYVMKSYPSYRVLNYNDSNEEISNWIQFVSDTEQDNSQGFVNFYNYYDTKTSYGINLLTPKTIHTLLNEMKENQDYFQSYWNNVHEGINYDCDSSCESLELCALEYCLYQEFEICRNSTF</sequence>